<dbReference type="PROSITE" id="PS50885">
    <property type="entry name" value="HAMP"/>
    <property type="match status" value="1"/>
</dbReference>
<dbReference type="InterPro" id="IPR029151">
    <property type="entry name" value="Sensor-like_sf"/>
</dbReference>
<gene>
    <name evidence="11" type="ORF">SAMN05421548_11084</name>
</gene>
<evidence type="ECO:0000256" key="1">
    <source>
        <dbReference type="ARBA" id="ARBA00004651"/>
    </source>
</evidence>
<dbReference type="SMART" id="SM00304">
    <property type="entry name" value="HAMP"/>
    <property type="match status" value="1"/>
</dbReference>
<dbReference type="GO" id="GO:0005886">
    <property type="term" value="C:plasma membrane"/>
    <property type="evidence" value="ECO:0007669"/>
    <property type="project" value="UniProtKB-SubCell"/>
</dbReference>
<dbReference type="InterPro" id="IPR033479">
    <property type="entry name" value="dCache_1"/>
</dbReference>
<comment type="subcellular location">
    <subcellularLocation>
        <location evidence="1">Cell membrane</location>
        <topology evidence="1">Multi-pass membrane protein</topology>
    </subcellularLocation>
</comment>
<organism evidence="11 12">
    <name type="scientific">Paraburkholderia lycopersici</name>
    <dbReference type="NCBI Taxonomy" id="416944"/>
    <lineage>
        <taxon>Bacteria</taxon>
        <taxon>Pseudomonadati</taxon>
        <taxon>Pseudomonadota</taxon>
        <taxon>Betaproteobacteria</taxon>
        <taxon>Burkholderiales</taxon>
        <taxon>Burkholderiaceae</taxon>
        <taxon>Paraburkholderia</taxon>
    </lineage>
</organism>
<dbReference type="InterPro" id="IPR051310">
    <property type="entry name" value="MCP_chemotaxis"/>
</dbReference>
<dbReference type="CDD" id="cd11386">
    <property type="entry name" value="MCP_signal"/>
    <property type="match status" value="1"/>
</dbReference>
<protein>
    <submittedName>
        <fullName evidence="11">Methyl-accepting chemotaxis protein</fullName>
    </submittedName>
</protein>
<evidence type="ECO:0000256" key="6">
    <source>
        <dbReference type="ARBA" id="ARBA00029447"/>
    </source>
</evidence>
<dbReference type="SUPFAM" id="SSF103190">
    <property type="entry name" value="Sensory domain-like"/>
    <property type="match status" value="1"/>
</dbReference>
<dbReference type="SUPFAM" id="SSF58104">
    <property type="entry name" value="Methyl-accepting chemotaxis protein (MCP) signaling domain"/>
    <property type="match status" value="1"/>
</dbReference>
<evidence type="ECO:0000256" key="5">
    <source>
        <dbReference type="ARBA" id="ARBA00023136"/>
    </source>
</evidence>
<proteinExistence type="inferred from homology"/>
<dbReference type="AlphaFoldDB" id="A0A1G6PDB6"/>
<dbReference type="PANTHER" id="PTHR43531:SF16">
    <property type="entry name" value="METHYL-ACCEPTING CHEMOTAXIS PROTEIN II"/>
    <property type="match status" value="1"/>
</dbReference>
<dbReference type="SMART" id="SM00283">
    <property type="entry name" value="MA"/>
    <property type="match status" value="1"/>
</dbReference>
<reference evidence="12" key="1">
    <citation type="submission" date="2016-09" db="EMBL/GenBank/DDBJ databases">
        <authorList>
            <person name="Varghese N."/>
            <person name="Submissions S."/>
        </authorList>
    </citation>
    <scope>NUCLEOTIDE SEQUENCE [LARGE SCALE GENOMIC DNA]</scope>
    <source>
        <strain evidence="12">TNe-862</strain>
    </source>
</reference>
<dbReference type="GO" id="GO:0007165">
    <property type="term" value="P:signal transduction"/>
    <property type="evidence" value="ECO:0007669"/>
    <property type="project" value="UniProtKB-KW"/>
</dbReference>
<evidence type="ECO:0000256" key="2">
    <source>
        <dbReference type="ARBA" id="ARBA00022475"/>
    </source>
</evidence>
<dbReference type="CDD" id="cd12912">
    <property type="entry name" value="PDC2_MCP_like"/>
    <property type="match status" value="1"/>
</dbReference>
<sequence length="596" mass="63605">MLSTIRAKVLFIAIATVTAATAITAVIAYGVASRFNDASMARHLAQLSLSDAKNIEDWLASKQTLVVSLQATALSADPVPYFQLMTNSGGFRNIYAGYTDKTIRQAHETGVHIDPTLRPWYRAAFLAGKAIVMSPYESLPSHQIVVSFPTPLYREGQFQGVLSADVAMTSVVDNVRSIHPTPSSYAVLVDGQNRIVAYENPQLMLKAATELDPALSSERLATLAGSTQPLRARIRGRDVLVLVRSIAGTDWQLVLVLDEREARDGLTSLLAVSALAAVGVSLLSALIVTLLLKGPFRRFSEVGDALEQIGHGQGDLTQRLPIVGADEVTRIATLFNDFVSRIQTTLWRVRQTSTEVSESSRKIAAGNLDLSMRTEQTTGALQETFASIEDINRTVAALADDARAVDERVMQASAMAGKGGEIASKAVSVMGEIEAASGRINDITSVIDGIAFQTNILALNAAVEAARAGEHGRGFAVVAAEVRVLAGRSAQAAKEIKALIESTRDCVREGSVFVHDASNSMLATAKQILEVAVLIEAFNHASSDQAGRVCDIAAMVHQLEDATQRNTALVEESAAATASLNDQVSAMNGELTHFVL</sequence>
<dbReference type="Gene3D" id="1.10.287.950">
    <property type="entry name" value="Methyl-accepting chemotaxis protein"/>
    <property type="match status" value="1"/>
</dbReference>
<name>A0A1G6PDB6_9BURK</name>
<dbReference type="Pfam" id="PF00672">
    <property type="entry name" value="HAMP"/>
    <property type="match status" value="1"/>
</dbReference>
<dbReference type="Pfam" id="PF02743">
    <property type="entry name" value="dCache_1"/>
    <property type="match status" value="1"/>
</dbReference>
<dbReference type="EMBL" id="FMYQ01000010">
    <property type="protein sequence ID" value="SDC77315.1"/>
    <property type="molecule type" value="Genomic_DNA"/>
</dbReference>
<evidence type="ECO:0000256" key="8">
    <source>
        <dbReference type="SAM" id="Phobius"/>
    </source>
</evidence>
<feature type="transmembrane region" description="Helical" evidence="8">
    <location>
        <begin position="269"/>
        <end position="292"/>
    </location>
</feature>
<keyword evidence="2" id="KW-1003">Cell membrane</keyword>
<keyword evidence="3 8" id="KW-0812">Transmembrane</keyword>
<evidence type="ECO:0000259" key="10">
    <source>
        <dbReference type="PROSITE" id="PS50885"/>
    </source>
</evidence>
<accession>A0A1G6PDB6</accession>
<comment type="similarity">
    <text evidence="6">Belongs to the methyl-accepting chemotaxis (MCP) protein family.</text>
</comment>
<keyword evidence="7" id="KW-0807">Transducer</keyword>
<evidence type="ECO:0000256" key="7">
    <source>
        <dbReference type="PROSITE-ProRule" id="PRU00284"/>
    </source>
</evidence>
<dbReference type="CDD" id="cd12913">
    <property type="entry name" value="PDC1_MCP_like"/>
    <property type="match status" value="1"/>
</dbReference>
<dbReference type="PROSITE" id="PS50111">
    <property type="entry name" value="CHEMOTAXIS_TRANSDUC_2"/>
    <property type="match status" value="1"/>
</dbReference>
<evidence type="ECO:0000259" key="9">
    <source>
        <dbReference type="PROSITE" id="PS50111"/>
    </source>
</evidence>
<keyword evidence="5 8" id="KW-0472">Membrane</keyword>
<dbReference type="Pfam" id="PF00015">
    <property type="entry name" value="MCPsignal"/>
    <property type="match status" value="1"/>
</dbReference>
<feature type="domain" description="Methyl-accepting transducer" evidence="9">
    <location>
        <begin position="352"/>
        <end position="581"/>
    </location>
</feature>
<evidence type="ECO:0000313" key="12">
    <source>
        <dbReference type="Proteomes" id="UP000198908"/>
    </source>
</evidence>
<evidence type="ECO:0000256" key="3">
    <source>
        <dbReference type="ARBA" id="ARBA00022692"/>
    </source>
</evidence>
<dbReference type="CDD" id="cd06225">
    <property type="entry name" value="HAMP"/>
    <property type="match status" value="1"/>
</dbReference>
<dbReference type="Proteomes" id="UP000198908">
    <property type="component" value="Unassembled WGS sequence"/>
</dbReference>
<dbReference type="RefSeq" id="WP_091997155.1">
    <property type="nucleotide sequence ID" value="NZ_FMYQ01000010.1"/>
</dbReference>
<dbReference type="OrthoDB" id="2489132at2"/>
<dbReference type="InterPro" id="IPR003660">
    <property type="entry name" value="HAMP_dom"/>
</dbReference>
<dbReference type="InterPro" id="IPR004090">
    <property type="entry name" value="Chemotax_Me-accpt_rcpt"/>
</dbReference>
<dbReference type="STRING" id="416944.SAMN05421548_11084"/>
<dbReference type="PANTHER" id="PTHR43531">
    <property type="entry name" value="PROTEIN ICFG"/>
    <property type="match status" value="1"/>
</dbReference>
<dbReference type="InterPro" id="IPR004089">
    <property type="entry name" value="MCPsignal_dom"/>
</dbReference>
<keyword evidence="4 8" id="KW-1133">Transmembrane helix</keyword>
<evidence type="ECO:0000256" key="4">
    <source>
        <dbReference type="ARBA" id="ARBA00022989"/>
    </source>
</evidence>
<dbReference type="GO" id="GO:0004888">
    <property type="term" value="F:transmembrane signaling receptor activity"/>
    <property type="evidence" value="ECO:0007669"/>
    <property type="project" value="InterPro"/>
</dbReference>
<dbReference type="FunFam" id="1.10.287.950:FF:000001">
    <property type="entry name" value="Methyl-accepting chemotaxis sensory transducer"/>
    <property type="match status" value="1"/>
</dbReference>
<dbReference type="Gene3D" id="3.30.450.20">
    <property type="entry name" value="PAS domain"/>
    <property type="match status" value="2"/>
</dbReference>
<evidence type="ECO:0000313" key="11">
    <source>
        <dbReference type="EMBL" id="SDC77315.1"/>
    </source>
</evidence>
<feature type="domain" description="HAMP" evidence="10">
    <location>
        <begin position="297"/>
        <end position="347"/>
    </location>
</feature>
<keyword evidence="12" id="KW-1185">Reference proteome</keyword>
<dbReference type="PRINTS" id="PR00260">
    <property type="entry name" value="CHEMTRNSDUCR"/>
</dbReference>
<dbReference type="GO" id="GO:0006935">
    <property type="term" value="P:chemotaxis"/>
    <property type="evidence" value="ECO:0007669"/>
    <property type="project" value="InterPro"/>
</dbReference>